<dbReference type="Pfam" id="PF00202">
    <property type="entry name" value="Aminotran_3"/>
    <property type="match status" value="1"/>
</dbReference>
<comment type="cofactor">
    <cofactor evidence="1">
        <name>pyridoxal 5'-phosphate</name>
        <dbReference type="ChEBI" id="CHEBI:597326"/>
    </cofactor>
</comment>
<reference evidence="4" key="1">
    <citation type="journal article" date="2023" name="Mol. Phylogenet. Evol.">
        <title>Genome-scale phylogeny and comparative genomics of the fungal order Sordariales.</title>
        <authorList>
            <person name="Hensen N."/>
            <person name="Bonometti L."/>
            <person name="Westerberg I."/>
            <person name="Brannstrom I.O."/>
            <person name="Guillou S."/>
            <person name="Cros-Aarteil S."/>
            <person name="Calhoun S."/>
            <person name="Haridas S."/>
            <person name="Kuo A."/>
            <person name="Mondo S."/>
            <person name="Pangilinan J."/>
            <person name="Riley R."/>
            <person name="LaButti K."/>
            <person name="Andreopoulos B."/>
            <person name="Lipzen A."/>
            <person name="Chen C."/>
            <person name="Yan M."/>
            <person name="Daum C."/>
            <person name="Ng V."/>
            <person name="Clum A."/>
            <person name="Steindorff A."/>
            <person name="Ohm R.A."/>
            <person name="Martin F."/>
            <person name="Silar P."/>
            <person name="Natvig D.O."/>
            <person name="Lalanne C."/>
            <person name="Gautier V."/>
            <person name="Ament-Velasquez S.L."/>
            <person name="Kruys A."/>
            <person name="Hutchinson M.I."/>
            <person name="Powell A.J."/>
            <person name="Barry K."/>
            <person name="Miller A.N."/>
            <person name="Grigoriev I.V."/>
            <person name="Debuchy R."/>
            <person name="Gladieux P."/>
            <person name="Hiltunen Thoren M."/>
            <person name="Johannesson H."/>
        </authorList>
    </citation>
    <scope>NUCLEOTIDE SEQUENCE</scope>
    <source>
        <strain evidence="4">CBS 103.79</strain>
    </source>
</reference>
<gene>
    <name evidence="4" type="ORF">C8A05DRAFT_18924</name>
</gene>
<organism evidence="4 5">
    <name type="scientific">Staphylotrichum tortipilum</name>
    <dbReference type="NCBI Taxonomy" id="2831512"/>
    <lineage>
        <taxon>Eukaryota</taxon>
        <taxon>Fungi</taxon>
        <taxon>Dikarya</taxon>
        <taxon>Ascomycota</taxon>
        <taxon>Pezizomycotina</taxon>
        <taxon>Sordariomycetes</taxon>
        <taxon>Sordariomycetidae</taxon>
        <taxon>Sordariales</taxon>
        <taxon>Chaetomiaceae</taxon>
        <taxon>Staphylotrichum</taxon>
    </lineage>
</organism>
<sequence length="446" mass="47885">MAATATSTLDHAAAQAALQAAEARFVSNNPLSNAQHDLAVGTLPGGNTRTLLHTSPFPLSMKQGKEAYVWDLDGHKYLDLVGELSAGLYGHSHPIIHSTLLTTLSTTGLSLGATTPHESSHAAQLCARFSLARVRMANTGTEANLHALAGARHYTGRRKVVVFSGGYHGAVLSFPAGRAAENTVDRGDFVVVRRYNDLALAQGVIEGVGEGCAAVLVEAMQGAGGCIPGGREFLLGVQEATKKVGAVFIVDEVMTSRLAPGGLAQELGLEPDLVTLGKYLGGGLAFGAFGGREEVMRVYDPRVEGSLAHSGTFNNNTLAMCVGYAGLREVFTEEVCVGFNAKGGRFRERLAEVAQGTRLRFTGRGSLIGLHFTEEVEGEITCGEDLEGKERRDLRDLFWFEMLEEGFWTTRRGFIAMMLGTPDEELDRFVEAVKGFIEKHRELMIL</sequence>
<evidence type="ECO:0000256" key="2">
    <source>
        <dbReference type="ARBA" id="ARBA00022898"/>
    </source>
</evidence>
<name>A0AAN6MCS3_9PEZI</name>
<dbReference type="PANTHER" id="PTHR43713:SF3">
    <property type="entry name" value="GLUTAMATE-1-SEMIALDEHYDE 2,1-AMINOMUTASE 1, CHLOROPLASTIC-RELATED"/>
    <property type="match status" value="1"/>
</dbReference>
<evidence type="ECO:0000313" key="4">
    <source>
        <dbReference type="EMBL" id="KAK3898516.1"/>
    </source>
</evidence>
<keyword evidence="2 3" id="KW-0663">Pyridoxal phosphate</keyword>
<dbReference type="InterPro" id="IPR015421">
    <property type="entry name" value="PyrdxlP-dep_Trfase_major"/>
</dbReference>
<dbReference type="InterPro" id="IPR005814">
    <property type="entry name" value="Aminotrans_3"/>
</dbReference>
<dbReference type="InterPro" id="IPR015424">
    <property type="entry name" value="PyrdxlP-dep_Trfase"/>
</dbReference>
<dbReference type="SUPFAM" id="SSF53383">
    <property type="entry name" value="PLP-dependent transferases"/>
    <property type="match status" value="1"/>
</dbReference>
<evidence type="ECO:0000256" key="1">
    <source>
        <dbReference type="ARBA" id="ARBA00001933"/>
    </source>
</evidence>
<comment type="similarity">
    <text evidence="3">Belongs to the class-III pyridoxal-phosphate-dependent aminotransferase family.</text>
</comment>
<keyword evidence="4" id="KW-0808">Transferase</keyword>
<accession>A0AAN6MCS3</accession>
<dbReference type="Proteomes" id="UP001303889">
    <property type="component" value="Unassembled WGS sequence"/>
</dbReference>
<dbReference type="EMBL" id="MU855924">
    <property type="protein sequence ID" value="KAK3898516.1"/>
    <property type="molecule type" value="Genomic_DNA"/>
</dbReference>
<dbReference type="GO" id="GO:0008483">
    <property type="term" value="F:transaminase activity"/>
    <property type="evidence" value="ECO:0007669"/>
    <property type="project" value="InterPro"/>
</dbReference>
<dbReference type="AlphaFoldDB" id="A0AAN6MCS3"/>
<evidence type="ECO:0000256" key="3">
    <source>
        <dbReference type="RuleBase" id="RU003560"/>
    </source>
</evidence>
<dbReference type="Gene3D" id="3.90.1150.10">
    <property type="entry name" value="Aspartate Aminotransferase, domain 1"/>
    <property type="match status" value="1"/>
</dbReference>
<protein>
    <submittedName>
        <fullName evidence="4">Pyridoxal phosphate-dependent transferase</fullName>
    </submittedName>
</protein>
<comment type="caution">
    <text evidence="4">The sequence shown here is derived from an EMBL/GenBank/DDBJ whole genome shotgun (WGS) entry which is preliminary data.</text>
</comment>
<dbReference type="GO" id="GO:0030170">
    <property type="term" value="F:pyridoxal phosphate binding"/>
    <property type="evidence" value="ECO:0007669"/>
    <property type="project" value="InterPro"/>
</dbReference>
<proteinExistence type="inferred from homology"/>
<evidence type="ECO:0000313" key="5">
    <source>
        <dbReference type="Proteomes" id="UP001303889"/>
    </source>
</evidence>
<dbReference type="InterPro" id="IPR015422">
    <property type="entry name" value="PyrdxlP-dep_Trfase_small"/>
</dbReference>
<dbReference type="PANTHER" id="PTHR43713">
    <property type="entry name" value="GLUTAMATE-1-SEMIALDEHYDE 2,1-AMINOMUTASE"/>
    <property type="match status" value="1"/>
</dbReference>
<keyword evidence="5" id="KW-1185">Reference proteome</keyword>
<reference evidence="4" key="2">
    <citation type="submission" date="2023-05" db="EMBL/GenBank/DDBJ databases">
        <authorList>
            <consortium name="Lawrence Berkeley National Laboratory"/>
            <person name="Steindorff A."/>
            <person name="Hensen N."/>
            <person name="Bonometti L."/>
            <person name="Westerberg I."/>
            <person name="Brannstrom I.O."/>
            <person name="Guillou S."/>
            <person name="Cros-Aarteil S."/>
            <person name="Calhoun S."/>
            <person name="Haridas S."/>
            <person name="Kuo A."/>
            <person name="Mondo S."/>
            <person name="Pangilinan J."/>
            <person name="Riley R."/>
            <person name="Labutti K."/>
            <person name="Andreopoulos B."/>
            <person name="Lipzen A."/>
            <person name="Chen C."/>
            <person name="Yanf M."/>
            <person name="Daum C."/>
            <person name="Ng V."/>
            <person name="Clum A."/>
            <person name="Ohm R."/>
            <person name="Martin F."/>
            <person name="Silar P."/>
            <person name="Natvig D."/>
            <person name="Lalanne C."/>
            <person name="Gautier V."/>
            <person name="Ament-Velasquez S.L."/>
            <person name="Kruys A."/>
            <person name="Hutchinson M.I."/>
            <person name="Powell A.J."/>
            <person name="Barry K."/>
            <person name="Miller A.N."/>
            <person name="Grigoriev I.V."/>
            <person name="Debuchy R."/>
            <person name="Gladieux P."/>
            <person name="Thoren M.H."/>
            <person name="Johannesson H."/>
        </authorList>
    </citation>
    <scope>NUCLEOTIDE SEQUENCE</scope>
    <source>
        <strain evidence="4">CBS 103.79</strain>
    </source>
</reference>
<dbReference type="Gene3D" id="3.40.640.10">
    <property type="entry name" value="Type I PLP-dependent aspartate aminotransferase-like (Major domain)"/>
    <property type="match status" value="1"/>
</dbReference>